<dbReference type="AlphaFoldDB" id="A0A8J3W5F5"/>
<reference evidence="3 4" key="1">
    <citation type="submission" date="2021-01" db="EMBL/GenBank/DDBJ databases">
        <title>Whole genome shotgun sequence of Planobispora longispora NBRC 13918.</title>
        <authorList>
            <person name="Komaki H."/>
            <person name="Tamura T."/>
        </authorList>
    </citation>
    <scope>NUCLEOTIDE SEQUENCE [LARGE SCALE GENOMIC DNA]</scope>
    <source>
        <strain evidence="3 4">NBRC 13918</strain>
    </source>
</reference>
<organism evidence="3 4">
    <name type="scientific">Planobispora longispora</name>
    <dbReference type="NCBI Taxonomy" id="28887"/>
    <lineage>
        <taxon>Bacteria</taxon>
        <taxon>Bacillati</taxon>
        <taxon>Actinomycetota</taxon>
        <taxon>Actinomycetes</taxon>
        <taxon>Streptosporangiales</taxon>
        <taxon>Streptosporangiaceae</taxon>
        <taxon>Planobispora</taxon>
    </lineage>
</organism>
<gene>
    <name evidence="3" type="ORF">Plo01_28570</name>
</gene>
<evidence type="ECO:0000313" key="3">
    <source>
        <dbReference type="EMBL" id="GIH76428.1"/>
    </source>
</evidence>
<keyword evidence="1" id="KW-0175">Coiled coil</keyword>
<sequence length="157" mass="16651">MLDTQSVHVAAGVPAETTGRDVAKKVPGRKRGLAVDVLGLVIAVVVLAASAHENAAGIALLDRLDTREQALTRQIEQTQTGIDSLTARLSELSQEAEHLRISRKTLLSLAEADPAPAEPDAPPLVGFDHPDYQQILTVFSETGGSLRGLPPFYPVSV</sequence>
<protein>
    <submittedName>
        <fullName evidence="3">Uncharacterized protein</fullName>
    </submittedName>
</protein>
<keyword evidence="2" id="KW-0812">Transmembrane</keyword>
<dbReference type="Proteomes" id="UP000616724">
    <property type="component" value="Unassembled WGS sequence"/>
</dbReference>
<evidence type="ECO:0000256" key="2">
    <source>
        <dbReference type="SAM" id="Phobius"/>
    </source>
</evidence>
<comment type="caution">
    <text evidence="3">The sequence shown here is derived from an EMBL/GenBank/DDBJ whole genome shotgun (WGS) entry which is preliminary data.</text>
</comment>
<evidence type="ECO:0000256" key="1">
    <source>
        <dbReference type="SAM" id="Coils"/>
    </source>
</evidence>
<keyword evidence="2" id="KW-0472">Membrane</keyword>
<proteinExistence type="predicted"/>
<feature type="coiled-coil region" evidence="1">
    <location>
        <begin position="75"/>
        <end position="102"/>
    </location>
</feature>
<accession>A0A8J3W5F5</accession>
<dbReference type="EMBL" id="BOOH01000021">
    <property type="protein sequence ID" value="GIH76428.1"/>
    <property type="molecule type" value="Genomic_DNA"/>
</dbReference>
<keyword evidence="2" id="KW-1133">Transmembrane helix</keyword>
<keyword evidence="4" id="KW-1185">Reference proteome</keyword>
<name>A0A8J3W5F5_9ACTN</name>
<feature type="transmembrane region" description="Helical" evidence="2">
    <location>
        <begin position="33"/>
        <end position="51"/>
    </location>
</feature>
<evidence type="ECO:0000313" key="4">
    <source>
        <dbReference type="Proteomes" id="UP000616724"/>
    </source>
</evidence>